<organism evidence="1 2">
    <name type="scientific">Enterovibrio norvegicus</name>
    <dbReference type="NCBI Taxonomy" id="188144"/>
    <lineage>
        <taxon>Bacteria</taxon>
        <taxon>Pseudomonadati</taxon>
        <taxon>Pseudomonadota</taxon>
        <taxon>Gammaproteobacteria</taxon>
        <taxon>Vibrionales</taxon>
        <taxon>Vibrionaceae</taxon>
        <taxon>Enterovibrio</taxon>
    </lineage>
</organism>
<proteinExistence type="predicted"/>
<dbReference type="EMBL" id="JBGONM010000001">
    <property type="protein sequence ID" value="MEZ8079657.1"/>
    <property type="molecule type" value="Genomic_DNA"/>
</dbReference>
<evidence type="ECO:0000313" key="1">
    <source>
        <dbReference type="EMBL" id="MEZ8079657.1"/>
    </source>
</evidence>
<sequence length="57" mass="6399">MFIGLLYTSINTVVDVAKSDSACWGTINEVNVCFWCDALTIGFYVARDKCRFREANA</sequence>
<gene>
    <name evidence="1" type="ORF">ACED35_00955</name>
</gene>
<dbReference type="Proteomes" id="UP001569154">
    <property type="component" value="Unassembled WGS sequence"/>
</dbReference>
<keyword evidence="2" id="KW-1185">Reference proteome</keyword>
<protein>
    <submittedName>
        <fullName evidence="1">Uncharacterized protein</fullName>
    </submittedName>
</protein>
<name>A0ABV4KW09_9GAMM</name>
<evidence type="ECO:0000313" key="2">
    <source>
        <dbReference type="Proteomes" id="UP001569154"/>
    </source>
</evidence>
<reference evidence="1 2" key="1">
    <citation type="submission" date="2024-06" db="EMBL/GenBank/DDBJ databases">
        <authorList>
            <person name="Steensen K."/>
            <person name="Seneca J."/>
            <person name="Bartlau N."/>
            <person name="Yu A.X."/>
            <person name="Polz M.F."/>
        </authorList>
    </citation>
    <scope>NUCLEOTIDE SEQUENCE [LARGE SCALE GENOMIC DNA]</scope>
    <source>
        <strain evidence="1 2">1F260</strain>
    </source>
</reference>
<accession>A0ABV4KW09</accession>
<comment type="caution">
    <text evidence="1">The sequence shown here is derived from an EMBL/GenBank/DDBJ whole genome shotgun (WGS) entry which is preliminary data.</text>
</comment>
<dbReference type="RefSeq" id="WP_158009083.1">
    <property type="nucleotide sequence ID" value="NZ_AJYG02000063.1"/>
</dbReference>